<keyword evidence="2" id="KW-0472">Membrane</keyword>
<evidence type="ECO:0000259" key="3">
    <source>
        <dbReference type="Pfam" id="PF10648"/>
    </source>
</evidence>
<keyword evidence="2" id="KW-1133">Transmembrane helix</keyword>
<name>A0A223D4K7_9BACL</name>
<dbReference type="InterPro" id="IPR018911">
    <property type="entry name" value="Gmad2_Ig-like_dom"/>
</dbReference>
<protein>
    <recommendedName>
        <fullName evidence="3">Bacterial spore germination immunoglobulin-like domain-containing protein</fullName>
    </recommendedName>
</protein>
<evidence type="ECO:0000256" key="2">
    <source>
        <dbReference type="SAM" id="Phobius"/>
    </source>
</evidence>
<feature type="domain" description="Bacterial spore germination immunoglobulin-like" evidence="3">
    <location>
        <begin position="136"/>
        <end position="200"/>
    </location>
</feature>
<feature type="region of interest" description="Disordered" evidence="1">
    <location>
        <begin position="41"/>
        <end position="87"/>
    </location>
</feature>
<dbReference type="Pfam" id="PF10648">
    <property type="entry name" value="Gmad2"/>
    <property type="match status" value="1"/>
</dbReference>
<proteinExistence type="predicted"/>
<dbReference type="KEGG" id="tab:CIG75_16330"/>
<reference evidence="4 5" key="1">
    <citation type="journal article" date="2015" name="Int. J. Syst. Evol. Microbiol.">
        <title>Tumebacillus algifaecis sp. nov., isolated from decomposing algal scum.</title>
        <authorList>
            <person name="Wu Y.F."/>
            <person name="Zhang B."/>
            <person name="Xing P."/>
            <person name="Wu Q.L."/>
            <person name="Liu S.J."/>
        </authorList>
    </citation>
    <scope>NUCLEOTIDE SEQUENCE [LARGE SCALE GENOMIC DNA]</scope>
    <source>
        <strain evidence="4 5">THMBR28</strain>
    </source>
</reference>
<keyword evidence="5" id="KW-1185">Reference proteome</keyword>
<evidence type="ECO:0000313" key="4">
    <source>
        <dbReference type="EMBL" id="ASS76363.1"/>
    </source>
</evidence>
<dbReference type="EMBL" id="CP022657">
    <property type="protein sequence ID" value="ASS76363.1"/>
    <property type="molecule type" value="Genomic_DNA"/>
</dbReference>
<dbReference type="AlphaFoldDB" id="A0A223D4K7"/>
<gene>
    <name evidence="4" type="ORF">CIG75_16330</name>
</gene>
<organism evidence="4 5">
    <name type="scientific">Tumebacillus algifaecis</name>
    <dbReference type="NCBI Taxonomy" id="1214604"/>
    <lineage>
        <taxon>Bacteria</taxon>
        <taxon>Bacillati</taxon>
        <taxon>Bacillota</taxon>
        <taxon>Bacilli</taxon>
        <taxon>Bacillales</taxon>
        <taxon>Alicyclobacillaceae</taxon>
        <taxon>Tumebacillus</taxon>
    </lineage>
</organism>
<sequence>MRRGVTMGKLTNKKAWPIWLGAVVVVGAVAYLSNTYFSKQDEPIGKPVTEQPGEQHQEPKPAQEPAQQPAPPTTPTPEPGTSQTPVPATDAISFAAYSGSGSMNIRDRGYVNDAFQLKSIDWSDASRTLYVFLDMRAFEGVAYFRVKDETGMLLEPESVLQAGEGAPAWSPVQAEIPLVSEYKGKVLLVEFYTKSASDGSRTNPLLLKIKPE</sequence>
<feature type="compositionally biased region" description="Pro residues" evidence="1">
    <location>
        <begin position="68"/>
        <end position="78"/>
    </location>
</feature>
<keyword evidence="2" id="KW-0812">Transmembrane</keyword>
<dbReference type="Proteomes" id="UP000214688">
    <property type="component" value="Chromosome"/>
</dbReference>
<feature type="transmembrane region" description="Helical" evidence="2">
    <location>
        <begin position="16"/>
        <end position="37"/>
    </location>
</feature>
<evidence type="ECO:0000256" key="1">
    <source>
        <dbReference type="SAM" id="MobiDB-lite"/>
    </source>
</evidence>
<accession>A0A223D4K7</accession>
<evidence type="ECO:0000313" key="5">
    <source>
        <dbReference type="Proteomes" id="UP000214688"/>
    </source>
</evidence>